<keyword evidence="3" id="KW-0732">Signal</keyword>
<sequence>MGNCYKVNKWFVFAIGICILVGLSSCGSSKVLYNPVEVEQLSRSLSIPIKNDDPNIPLYAEASLWLGVPYRYNGNSKSGSDCSGFVSQVYQRVYGKKLQRSSENQAKKDVHKVRKGGLKTGDLVFFSTSPKSKNIDHVGIFLKDGYFIHASTSRGVIVSHLEEDYYKKTWKKGGRVKL</sequence>
<keyword evidence="7" id="KW-0449">Lipoprotein</keyword>
<comment type="similarity">
    <text evidence="1">Belongs to the peptidase C40 family.</text>
</comment>
<dbReference type="RefSeq" id="WP_110311345.1">
    <property type="nucleotide sequence ID" value="NZ_QICL01000018.1"/>
</dbReference>
<dbReference type="OrthoDB" id="9807055at2"/>
<evidence type="ECO:0000256" key="1">
    <source>
        <dbReference type="ARBA" id="ARBA00007074"/>
    </source>
</evidence>
<dbReference type="PANTHER" id="PTHR47360:SF1">
    <property type="entry name" value="ENDOPEPTIDASE NLPC-RELATED"/>
    <property type="match status" value="1"/>
</dbReference>
<comment type="caution">
    <text evidence="7">The sequence shown here is derived from an EMBL/GenBank/DDBJ whole genome shotgun (WGS) entry which is preliminary data.</text>
</comment>
<protein>
    <submittedName>
        <fullName evidence="7">Lipoprotein Spr</fullName>
    </submittedName>
</protein>
<keyword evidence="8" id="KW-1185">Reference proteome</keyword>
<dbReference type="AlphaFoldDB" id="A0A2V3PMF6"/>
<keyword evidence="2" id="KW-0645">Protease</keyword>
<evidence type="ECO:0000256" key="2">
    <source>
        <dbReference type="ARBA" id="ARBA00022670"/>
    </source>
</evidence>
<dbReference type="InterPro" id="IPR052062">
    <property type="entry name" value="Murein_DD/LD_carboxypeptidase"/>
</dbReference>
<keyword evidence="4" id="KW-0378">Hydrolase</keyword>
<dbReference type="PROSITE" id="PS51257">
    <property type="entry name" value="PROKAR_LIPOPROTEIN"/>
    <property type="match status" value="1"/>
</dbReference>
<dbReference type="EMBL" id="QICL01000018">
    <property type="protein sequence ID" value="PXV62677.1"/>
    <property type="molecule type" value="Genomic_DNA"/>
</dbReference>
<evidence type="ECO:0000313" key="7">
    <source>
        <dbReference type="EMBL" id="PXV62677.1"/>
    </source>
</evidence>
<evidence type="ECO:0000256" key="3">
    <source>
        <dbReference type="ARBA" id="ARBA00022729"/>
    </source>
</evidence>
<dbReference type="PANTHER" id="PTHR47360">
    <property type="entry name" value="MUREIN DD-ENDOPEPTIDASE MEPS/MUREIN LD-CARBOXYPEPTIDASE"/>
    <property type="match status" value="1"/>
</dbReference>
<evidence type="ECO:0000313" key="8">
    <source>
        <dbReference type="Proteomes" id="UP000247973"/>
    </source>
</evidence>
<dbReference type="GO" id="GO:0008234">
    <property type="term" value="F:cysteine-type peptidase activity"/>
    <property type="evidence" value="ECO:0007669"/>
    <property type="project" value="UniProtKB-KW"/>
</dbReference>
<name>A0A2V3PMF6_9BACT</name>
<dbReference type="GO" id="GO:0006508">
    <property type="term" value="P:proteolysis"/>
    <property type="evidence" value="ECO:0007669"/>
    <property type="project" value="UniProtKB-KW"/>
</dbReference>
<dbReference type="Proteomes" id="UP000247973">
    <property type="component" value="Unassembled WGS sequence"/>
</dbReference>
<organism evidence="7 8">
    <name type="scientific">Dysgonomonas alginatilytica</name>
    <dbReference type="NCBI Taxonomy" id="1605892"/>
    <lineage>
        <taxon>Bacteria</taxon>
        <taxon>Pseudomonadati</taxon>
        <taxon>Bacteroidota</taxon>
        <taxon>Bacteroidia</taxon>
        <taxon>Bacteroidales</taxon>
        <taxon>Dysgonomonadaceae</taxon>
        <taxon>Dysgonomonas</taxon>
    </lineage>
</organism>
<accession>A0A2V3PMF6</accession>
<dbReference type="InterPro" id="IPR000064">
    <property type="entry name" value="NLP_P60_dom"/>
</dbReference>
<dbReference type="SUPFAM" id="SSF54001">
    <property type="entry name" value="Cysteine proteinases"/>
    <property type="match status" value="1"/>
</dbReference>
<gene>
    <name evidence="7" type="ORF">CLV62_11866</name>
</gene>
<dbReference type="PROSITE" id="PS51935">
    <property type="entry name" value="NLPC_P60"/>
    <property type="match status" value="1"/>
</dbReference>
<evidence type="ECO:0000259" key="6">
    <source>
        <dbReference type="PROSITE" id="PS51935"/>
    </source>
</evidence>
<dbReference type="InterPro" id="IPR038765">
    <property type="entry name" value="Papain-like_cys_pep_sf"/>
</dbReference>
<dbReference type="Gene3D" id="3.90.1720.10">
    <property type="entry name" value="endopeptidase domain like (from Nostoc punctiforme)"/>
    <property type="match status" value="1"/>
</dbReference>
<evidence type="ECO:0000256" key="5">
    <source>
        <dbReference type="ARBA" id="ARBA00022807"/>
    </source>
</evidence>
<evidence type="ECO:0000256" key="4">
    <source>
        <dbReference type="ARBA" id="ARBA00022801"/>
    </source>
</evidence>
<feature type="domain" description="NlpC/P60" evidence="6">
    <location>
        <begin position="52"/>
        <end position="177"/>
    </location>
</feature>
<reference evidence="7 8" key="1">
    <citation type="submission" date="2018-03" db="EMBL/GenBank/DDBJ databases">
        <title>Genomic Encyclopedia of Archaeal and Bacterial Type Strains, Phase II (KMG-II): from individual species to whole genera.</title>
        <authorList>
            <person name="Goeker M."/>
        </authorList>
    </citation>
    <scope>NUCLEOTIDE SEQUENCE [LARGE SCALE GENOMIC DNA]</scope>
    <source>
        <strain evidence="7 8">DSM 100214</strain>
    </source>
</reference>
<dbReference type="Pfam" id="PF00877">
    <property type="entry name" value="NLPC_P60"/>
    <property type="match status" value="1"/>
</dbReference>
<keyword evidence="5" id="KW-0788">Thiol protease</keyword>
<proteinExistence type="inferred from homology"/>